<evidence type="ECO:0000313" key="3">
    <source>
        <dbReference type="Proteomes" id="UP001148614"/>
    </source>
</evidence>
<protein>
    <recommendedName>
        <fullName evidence="1">F-box domain-containing protein</fullName>
    </recommendedName>
</protein>
<dbReference type="SUPFAM" id="SSF50978">
    <property type="entry name" value="WD40 repeat-like"/>
    <property type="match status" value="1"/>
</dbReference>
<gene>
    <name evidence="2" type="ORF">NPX13_g1573</name>
</gene>
<dbReference type="AlphaFoldDB" id="A0A9W8NM83"/>
<feature type="domain" description="F-box" evidence="1">
    <location>
        <begin position="9"/>
        <end position="55"/>
    </location>
</feature>
<dbReference type="InterPro" id="IPR015943">
    <property type="entry name" value="WD40/YVTN_repeat-like_dom_sf"/>
</dbReference>
<proteinExistence type="predicted"/>
<comment type="caution">
    <text evidence="2">The sequence shown here is derived from an EMBL/GenBank/DDBJ whole genome shotgun (WGS) entry which is preliminary data.</text>
</comment>
<accession>A0A9W8NM83</accession>
<dbReference type="PROSITE" id="PS50181">
    <property type="entry name" value="FBOX"/>
    <property type="match status" value="1"/>
</dbReference>
<organism evidence="2 3">
    <name type="scientific">Xylaria arbuscula</name>
    <dbReference type="NCBI Taxonomy" id="114810"/>
    <lineage>
        <taxon>Eukaryota</taxon>
        <taxon>Fungi</taxon>
        <taxon>Dikarya</taxon>
        <taxon>Ascomycota</taxon>
        <taxon>Pezizomycotina</taxon>
        <taxon>Sordariomycetes</taxon>
        <taxon>Xylariomycetidae</taxon>
        <taxon>Xylariales</taxon>
        <taxon>Xylariaceae</taxon>
        <taxon>Xylaria</taxon>
    </lineage>
</organism>
<dbReference type="InterPro" id="IPR036322">
    <property type="entry name" value="WD40_repeat_dom_sf"/>
</dbReference>
<name>A0A9W8NM83_9PEZI</name>
<dbReference type="Proteomes" id="UP001148614">
    <property type="component" value="Unassembled WGS sequence"/>
</dbReference>
<dbReference type="SUPFAM" id="SSF81383">
    <property type="entry name" value="F-box domain"/>
    <property type="match status" value="1"/>
</dbReference>
<dbReference type="Gene3D" id="2.130.10.10">
    <property type="entry name" value="YVTN repeat-like/Quinoprotein amine dehydrogenase"/>
    <property type="match status" value="1"/>
</dbReference>
<reference evidence="2" key="1">
    <citation type="submission" date="2022-07" db="EMBL/GenBank/DDBJ databases">
        <title>Genome Sequence of Xylaria arbuscula.</title>
        <authorList>
            <person name="Buettner E."/>
        </authorList>
    </citation>
    <scope>NUCLEOTIDE SEQUENCE</scope>
    <source>
        <strain evidence="2">VT107</strain>
    </source>
</reference>
<dbReference type="VEuPathDB" id="FungiDB:F4678DRAFT_453090"/>
<dbReference type="InterPro" id="IPR036047">
    <property type="entry name" value="F-box-like_dom_sf"/>
</dbReference>
<evidence type="ECO:0000313" key="2">
    <source>
        <dbReference type="EMBL" id="KAJ3578987.1"/>
    </source>
</evidence>
<evidence type="ECO:0000259" key="1">
    <source>
        <dbReference type="PROSITE" id="PS50181"/>
    </source>
</evidence>
<sequence length="624" mass="69824">MGSISPLNPPQLDVLPTDILLIVLGYLDTARSIANLGATCKGLHQLISAEGWRAFVRSCFSSLTIPERNSAEEWMHLARTLTAQSRDWDRRAFVFHSLSPPETQRHHNRRGQASQSIPGNIIVDAHLQSQGHVDKELVVWGAGEDVIARIQRKSRKGRLTVVSEHWHLSKGSENGFVAGKDDTTSLSIVKGSPSDSNDDIGVVVGRANGDLRLLSIEESTFGRTLRRFRPSPASAVHQHELRAIDINSNVNIIAASTREDIWLYPAQNNNSVPTNETDASFVDPITSTCLKDPQELSSFEFVRSMRILNKDTLAVALNRSFDPLRVVTVTPTGLESSAPSRVLDDHPYLGTSPRTVRALLPVDVRSIASGNGNVILSSWDDGTIRLQDLRTSSPVDRVYQDNFEVNTPINALVSHGLERFIAGSAYSHMLKVFDFRWPRGYYHTDSLPCTSRRPYPTPRPPTLIDEPKCFHKRFLCDHLLGHLCRWHELSRHDYYRPNCNIYLPFRNYASSPIYTLAKPSDVSPVLYAGLSGLLVEFTLKSGMHSTSTANAKPLYSRQKGKVAVLETGDGSRILDVRSCQRVPEIRRQSFSNIDGGNITARKQHRLDEALQDPREWQEFESSLR</sequence>
<dbReference type="Pfam" id="PF12937">
    <property type="entry name" value="F-box-like"/>
    <property type="match status" value="1"/>
</dbReference>
<dbReference type="CDD" id="cd09917">
    <property type="entry name" value="F-box_SF"/>
    <property type="match status" value="1"/>
</dbReference>
<dbReference type="InterPro" id="IPR001810">
    <property type="entry name" value="F-box_dom"/>
</dbReference>
<keyword evidence="3" id="KW-1185">Reference proteome</keyword>
<dbReference type="EMBL" id="JANPWZ010000145">
    <property type="protein sequence ID" value="KAJ3578987.1"/>
    <property type="molecule type" value="Genomic_DNA"/>
</dbReference>